<dbReference type="STRING" id="1391653.AKJ08_3345"/>
<sequence length="37" mass="4355">MRNAELARREKLAGELESIRIALTEIRTQLEIRNGFR</sequence>
<accession>A0A0K1PHE3</accession>
<keyword evidence="2" id="KW-1185">Reference proteome</keyword>
<dbReference type="KEGG" id="vin:AKJ08_3345"/>
<dbReference type="Proteomes" id="UP000055590">
    <property type="component" value="Chromosome"/>
</dbReference>
<organism evidence="1 2">
    <name type="scientific">Vulgatibacter incomptus</name>
    <dbReference type="NCBI Taxonomy" id="1391653"/>
    <lineage>
        <taxon>Bacteria</taxon>
        <taxon>Pseudomonadati</taxon>
        <taxon>Myxococcota</taxon>
        <taxon>Myxococcia</taxon>
        <taxon>Myxococcales</taxon>
        <taxon>Cystobacterineae</taxon>
        <taxon>Vulgatibacteraceae</taxon>
        <taxon>Vulgatibacter</taxon>
    </lineage>
</organism>
<protein>
    <submittedName>
        <fullName evidence="1">Uncharacterized protein</fullName>
    </submittedName>
</protein>
<reference evidence="1 2" key="1">
    <citation type="submission" date="2015-08" db="EMBL/GenBank/DDBJ databases">
        <authorList>
            <person name="Babu N.S."/>
            <person name="Beckwith C.J."/>
            <person name="Beseler K.G."/>
            <person name="Brison A."/>
            <person name="Carone J.V."/>
            <person name="Caskin T.P."/>
            <person name="Diamond M."/>
            <person name="Durham M.E."/>
            <person name="Foxe J.M."/>
            <person name="Go M."/>
            <person name="Henderson B.A."/>
            <person name="Jones I.B."/>
            <person name="McGettigan J.A."/>
            <person name="Micheletti S.J."/>
            <person name="Nasrallah M.E."/>
            <person name="Ortiz D."/>
            <person name="Piller C.R."/>
            <person name="Privatt S.R."/>
            <person name="Schneider S.L."/>
            <person name="Sharp S."/>
            <person name="Smith T.C."/>
            <person name="Stanton J.D."/>
            <person name="Ullery H.E."/>
            <person name="Wilson R.J."/>
            <person name="Serrano M.G."/>
            <person name="Buck G."/>
            <person name="Lee V."/>
            <person name="Wang Y."/>
            <person name="Carvalho R."/>
            <person name="Voegtly L."/>
            <person name="Shi R."/>
            <person name="Duckworth R."/>
            <person name="Johnson A."/>
            <person name="Loviza R."/>
            <person name="Walstead R."/>
            <person name="Shah Z."/>
            <person name="Kiflezghi M."/>
            <person name="Wade K."/>
            <person name="Ball S.L."/>
            <person name="Bradley K.W."/>
            <person name="Asai D.J."/>
            <person name="Bowman C.A."/>
            <person name="Russell D.A."/>
            <person name="Pope W.H."/>
            <person name="Jacobs-Sera D."/>
            <person name="Hendrix R.W."/>
            <person name="Hatfull G.F."/>
        </authorList>
    </citation>
    <scope>NUCLEOTIDE SEQUENCE [LARGE SCALE GENOMIC DNA]</scope>
    <source>
        <strain evidence="1 2">DSM 27710</strain>
    </source>
</reference>
<dbReference type="EMBL" id="CP012332">
    <property type="protein sequence ID" value="AKU92958.1"/>
    <property type="molecule type" value="Genomic_DNA"/>
</dbReference>
<name>A0A0K1PHE3_9BACT</name>
<gene>
    <name evidence="1" type="ORF">AKJ08_3345</name>
</gene>
<proteinExistence type="predicted"/>
<evidence type="ECO:0000313" key="2">
    <source>
        <dbReference type="Proteomes" id="UP000055590"/>
    </source>
</evidence>
<dbReference type="AlphaFoldDB" id="A0A0K1PHE3"/>
<evidence type="ECO:0000313" key="1">
    <source>
        <dbReference type="EMBL" id="AKU92958.1"/>
    </source>
</evidence>